<gene>
    <name evidence="10" type="ORF">FOMPIDRAFT_1046948</name>
</gene>
<dbReference type="PANTHER" id="PTHR43840:SF12">
    <property type="entry name" value="CATION DIFFUSION FACILITATOR 1 (AFU_ORTHOLOGUE AFUA_1G14440)"/>
    <property type="match status" value="1"/>
</dbReference>
<accession>S8EJB3</accession>
<dbReference type="InterPro" id="IPR036837">
    <property type="entry name" value="Cation_efflux_CTD_sf"/>
</dbReference>
<reference evidence="10 11" key="1">
    <citation type="journal article" date="2012" name="Science">
        <title>The Paleozoic origin of enzymatic lignin decomposition reconstructed from 31 fungal genomes.</title>
        <authorList>
            <person name="Floudas D."/>
            <person name="Binder M."/>
            <person name="Riley R."/>
            <person name="Barry K."/>
            <person name="Blanchette R.A."/>
            <person name="Henrissat B."/>
            <person name="Martinez A.T."/>
            <person name="Otillar R."/>
            <person name="Spatafora J.W."/>
            <person name="Yadav J.S."/>
            <person name="Aerts A."/>
            <person name="Benoit I."/>
            <person name="Boyd A."/>
            <person name="Carlson A."/>
            <person name="Copeland A."/>
            <person name="Coutinho P.M."/>
            <person name="de Vries R.P."/>
            <person name="Ferreira P."/>
            <person name="Findley K."/>
            <person name="Foster B."/>
            <person name="Gaskell J."/>
            <person name="Glotzer D."/>
            <person name="Gorecki P."/>
            <person name="Heitman J."/>
            <person name="Hesse C."/>
            <person name="Hori C."/>
            <person name="Igarashi K."/>
            <person name="Jurgens J.A."/>
            <person name="Kallen N."/>
            <person name="Kersten P."/>
            <person name="Kohler A."/>
            <person name="Kuees U."/>
            <person name="Kumar T.K.A."/>
            <person name="Kuo A."/>
            <person name="LaButti K."/>
            <person name="Larrondo L.F."/>
            <person name="Lindquist E."/>
            <person name="Ling A."/>
            <person name="Lombard V."/>
            <person name="Lucas S."/>
            <person name="Lundell T."/>
            <person name="Martin R."/>
            <person name="McLaughlin D.J."/>
            <person name="Morgenstern I."/>
            <person name="Morin E."/>
            <person name="Murat C."/>
            <person name="Nagy L.G."/>
            <person name="Nolan M."/>
            <person name="Ohm R.A."/>
            <person name="Patyshakuliyeva A."/>
            <person name="Rokas A."/>
            <person name="Ruiz-Duenas F.J."/>
            <person name="Sabat G."/>
            <person name="Salamov A."/>
            <person name="Samejima M."/>
            <person name="Schmutz J."/>
            <person name="Slot J.C."/>
            <person name="St John F."/>
            <person name="Stenlid J."/>
            <person name="Sun H."/>
            <person name="Sun S."/>
            <person name="Syed K."/>
            <person name="Tsang A."/>
            <person name="Wiebenga A."/>
            <person name="Young D."/>
            <person name="Pisabarro A."/>
            <person name="Eastwood D.C."/>
            <person name="Martin F."/>
            <person name="Cullen D."/>
            <person name="Grigoriev I.V."/>
            <person name="Hibbett D.S."/>
        </authorList>
    </citation>
    <scope>NUCLEOTIDE SEQUENCE</scope>
    <source>
        <strain evidence="11">FP-58527</strain>
    </source>
</reference>
<keyword evidence="11" id="KW-1185">Reference proteome</keyword>
<keyword evidence="2" id="KW-0813">Transport</keyword>
<dbReference type="InParanoid" id="S8EJB3"/>
<dbReference type="AlphaFoldDB" id="S8EJB3"/>
<dbReference type="SUPFAM" id="SSF161111">
    <property type="entry name" value="Cation efflux protein transmembrane domain-like"/>
    <property type="match status" value="1"/>
</dbReference>
<feature type="transmembrane region" description="Helical" evidence="7">
    <location>
        <begin position="382"/>
        <end position="400"/>
    </location>
</feature>
<dbReference type="GO" id="GO:0016020">
    <property type="term" value="C:membrane"/>
    <property type="evidence" value="ECO:0007669"/>
    <property type="project" value="UniProtKB-SubCell"/>
</dbReference>
<dbReference type="Gene3D" id="3.30.70.1350">
    <property type="entry name" value="Cation efflux protein, cytoplasmic domain"/>
    <property type="match status" value="1"/>
</dbReference>
<keyword evidence="5 7" id="KW-0472">Membrane</keyword>
<protein>
    <submittedName>
        <fullName evidence="10">Uncharacterized protein</fullName>
    </submittedName>
</protein>
<dbReference type="GO" id="GO:0008324">
    <property type="term" value="F:monoatomic cation transmembrane transporter activity"/>
    <property type="evidence" value="ECO:0007669"/>
    <property type="project" value="InterPro"/>
</dbReference>
<dbReference type="GO" id="GO:0098771">
    <property type="term" value="P:inorganic ion homeostasis"/>
    <property type="evidence" value="ECO:0007669"/>
    <property type="project" value="UniProtKB-ARBA"/>
</dbReference>
<evidence type="ECO:0000259" key="9">
    <source>
        <dbReference type="Pfam" id="PF16916"/>
    </source>
</evidence>
<comment type="subcellular location">
    <subcellularLocation>
        <location evidence="1">Membrane</location>
        <topology evidence="1">Multi-pass membrane protein</topology>
    </subcellularLocation>
</comment>
<dbReference type="Pfam" id="PF01545">
    <property type="entry name" value="Cation_efflux"/>
    <property type="match status" value="1"/>
</dbReference>
<dbReference type="OrthoDB" id="78296at2759"/>
<dbReference type="EMBL" id="KE504130">
    <property type="protein sequence ID" value="EPT03404.1"/>
    <property type="molecule type" value="Genomic_DNA"/>
</dbReference>
<dbReference type="InterPro" id="IPR027470">
    <property type="entry name" value="Cation_efflux_CTD"/>
</dbReference>
<organism evidence="10 11">
    <name type="scientific">Fomitopsis schrenkii</name>
    <name type="common">Brown rot fungus</name>
    <dbReference type="NCBI Taxonomy" id="2126942"/>
    <lineage>
        <taxon>Eukaryota</taxon>
        <taxon>Fungi</taxon>
        <taxon>Dikarya</taxon>
        <taxon>Basidiomycota</taxon>
        <taxon>Agaricomycotina</taxon>
        <taxon>Agaricomycetes</taxon>
        <taxon>Polyporales</taxon>
        <taxon>Fomitopsis</taxon>
    </lineage>
</organism>
<dbReference type="Proteomes" id="UP000015241">
    <property type="component" value="Unassembled WGS sequence"/>
</dbReference>
<dbReference type="HOGENOM" id="CLU_013430_2_2_1"/>
<evidence type="ECO:0000259" key="8">
    <source>
        <dbReference type="Pfam" id="PF01545"/>
    </source>
</evidence>
<name>S8EJB3_FOMSC</name>
<proteinExistence type="predicted"/>
<feature type="compositionally biased region" description="Basic and acidic residues" evidence="6">
    <location>
        <begin position="109"/>
        <end position="122"/>
    </location>
</feature>
<feature type="domain" description="Cation efflux protein cytoplasmic" evidence="9">
    <location>
        <begin position="428"/>
        <end position="488"/>
    </location>
</feature>
<dbReference type="InterPro" id="IPR058533">
    <property type="entry name" value="Cation_efflux_TM"/>
</dbReference>
<dbReference type="Pfam" id="PF16916">
    <property type="entry name" value="ZT_dimer"/>
    <property type="match status" value="1"/>
</dbReference>
<dbReference type="InterPro" id="IPR027469">
    <property type="entry name" value="Cation_efflux_TMD_sf"/>
</dbReference>
<evidence type="ECO:0000256" key="2">
    <source>
        <dbReference type="ARBA" id="ARBA00022448"/>
    </source>
</evidence>
<feature type="compositionally biased region" description="Low complexity" evidence="6">
    <location>
        <begin position="79"/>
        <end position="108"/>
    </location>
</feature>
<dbReference type="GO" id="GO:0030003">
    <property type="term" value="P:intracellular monoatomic cation homeostasis"/>
    <property type="evidence" value="ECO:0007669"/>
    <property type="project" value="UniProtKB-ARBA"/>
</dbReference>
<feature type="transmembrane region" description="Helical" evidence="7">
    <location>
        <begin position="359"/>
        <end position="376"/>
    </location>
</feature>
<evidence type="ECO:0000256" key="3">
    <source>
        <dbReference type="ARBA" id="ARBA00022692"/>
    </source>
</evidence>
<sequence>MSAVCMPSPPWPFLPLPARSQCIVRESELRALLPPVFQCRSPTPRNERPLGSAFAVRAPFFQLALDFFAAMASTRTTSDSDPPYFSPPDSGTSLVSSSSGSADYGSTVNRRDTGKRRDEEHVGALSIHATTDPYMLRAAWKSEEELDGLRRRKAGKRLVKYHVKQNALISSLLKSIEEHTEEAKAEEAESRLPIQIAIYTSLIGNFLLCVLQIYAAVTSASLSLLATSVDATFDFGSNVVLYWLHRKALSLDTGEWPVGGARLETIGNIVYGTSSRMKGRSLMSLSLGRMSSVNLVVLVESVQELAMHLKKDDEGFHIPSLIAVGVALGAKILLFLYCSSFRAQSSQVRVLWEDHRNDIFINAFGLVMSAGGSKWVWWLDPLGGIILAVGVIVLWGATIYEQFGLLAGRSAPHDFLQLVIYKAMTFSDEIEKIDTVRAYHSGPEYFVEVDVVMAAHTPLWRAHDISQQLQDKLESLPHVERAFVHVDHETTHAPEHRKSI</sequence>
<evidence type="ECO:0000256" key="6">
    <source>
        <dbReference type="SAM" id="MobiDB-lite"/>
    </source>
</evidence>
<dbReference type="PANTHER" id="PTHR43840">
    <property type="entry name" value="MITOCHONDRIAL METAL TRANSPORTER 1-RELATED"/>
    <property type="match status" value="1"/>
</dbReference>
<evidence type="ECO:0000256" key="1">
    <source>
        <dbReference type="ARBA" id="ARBA00004141"/>
    </source>
</evidence>
<evidence type="ECO:0000313" key="10">
    <source>
        <dbReference type="EMBL" id="EPT03404.1"/>
    </source>
</evidence>
<dbReference type="eggNOG" id="KOG1485">
    <property type="taxonomic scope" value="Eukaryota"/>
</dbReference>
<dbReference type="SUPFAM" id="SSF160240">
    <property type="entry name" value="Cation efflux protein cytoplasmic domain-like"/>
    <property type="match status" value="1"/>
</dbReference>
<evidence type="ECO:0000256" key="4">
    <source>
        <dbReference type="ARBA" id="ARBA00022989"/>
    </source>
</evidence>
<keyword evidence="4 7" id="KW-1133">Transmembrane helix</keyword>
<dbReference type="FunFam" id="1.20.1510.10:FF:000005">
    <property type="entry name" value="Putative Cation diffusion facilitator 1"/>
    <property type="match status" value="1"/>
</dbReference>
<feature type="transmembrane region" description="Helical" evidence="7">
    <location>
        <begin position="318"/>
        <end position="338"/>
    </location>
</feature>
<feature type="domain" description="Cation efflux protein transmembrane" evidence="8">
    <location>
        <begin position="199"/>
        <end position="406"/>
    </location>
</feature>
<dbReference type="STRING" id="743788.S8EJB3"/>
<dbReference type="InterPro" id="IPR050291">
    <property type="entry name" value="CDF_Transporter"/>
</dbReference>
<evidence type="ECO:0000313" key="11">
    <source>
        <dbReference type="Proteomes" id="UP000015241"/>
    </source>
</evidence>
<evidence type="ECO:0000256" key="7">
    <source>
        <dbReference type="SAM" id="Phobius"/>
    </source>
</evidence>
<evidence type="ECO:0000256" key="5">
    <source>
        <dbReference type="ARBA" id="ARBA00023136"/>
    </source>
</evidence>
<dbReference type="Gene3D" id="1.20.1510.10">
    <property type="entry name" value="Cation efflux protein transmembrane domain"/>
    <property type="match status" value="1"/>
</dbReference>
<feature type="region of interest" description="Disordered" evidence="6">
    <location>
        <begin position="77"/>
        <end position="122"/>
    </location>
</feature>
<keyword evidence="3 7" id="KW-0812">Transmembrane</keyword>